<sequence>MSDMTSDMMDTSPARTAPARETVRRKNSVEFTVYFAIIFVATLPLATLTWAMQAIRSRSFTSKGPMARAWAQATIITPMIFSAY</sequence>
<evidence type="ECO:0000256" key="5">
    <source>
        <dbReference type="ARBA" id="ARBA00023181"/>
    </source>
</evidence>
<evidence type="ECO:0000256" key="6">
    <source>
        <dbReference type="SAM" id="MobiDB-lite"/>
    </source>
</evidence>
<keyword evidence="9" id="KW-1185">Reference proteome</keyword>
<accession>A0A858SX15</accession>
<dbReference type="KEGG" id="rpon:G3256_18680"/>
<keyword evidence="4" id="KW-0149">Chlorophyll biosynthesis</keyword>
<dbReference type="Proteomes" id="UP000503308">
    <property type="component" value="Plasmid p1"/>
</dbReference>
<evidence type="ECO:0000256" key="4">
    <source>
        <dbReference type="ARBA" id="ARBA00023171"/>
    </source>
</evidence>
<comment type="similarity">
    <text evidence="2">Belongs to the PufQ family.</text>
</comment>
<dbReference type="GO" id="GO:0015979">
    <property type="term" value="P:photosynthesis"/>
    <property type="evidence" value="ECO:0007669"/>
    <property type="project" value="UniProtKB-KW"/>
</dbReference>
<reference evidence="8 9" key="1">
    <citation type="submission" date="2020-02" db="EMBL/GenBank/DDBJ databases">
        <title>Genome sequence of Roseobacter ponti.</title>
        <authorList>
            <person name="Hollensteiner J."/>
            <person name="Schneider D."/>
            <person name="Poehlein A."/>
            <person name="Daniel R."/>
        </authorList>
    </citation>
    <scope>NUCLEOTIDE SEQUENCE [LARGE SCALE GENOMIC DNA]</scope>
    <source>
        <strain evidence="8 9">DSM 106830</strain>
        <plasmid evidence="8 9">p1</plasmid>
    </source>
</reference>
<evidence type="ECO:0000256" key="1">
    <source>
        <dbReference type="ARBA" id="ARBA00003128"/>
    </source>
</evidence>
<dbReference type="Pfam" id="PF05398">
    <property type="entry name" value="PufQ"/>
    <property type="match status" value="1"/>
</dbReference>
<keyword evidence="8" id="KW-0614">Plasmid</keyword>
<keyword evidence="5" id="KW-0077">Bacteriochlorophyll biosynthesis</keyword>
<evidence type="ECO:0000256" key="3">
    <source>
        <dbReference type="ARBA" id="ARBA00022531"/>
    </source>
</evidence>
<dbReference type="RefSeq" id="WP_206040835.1">
    <property type="nucleotide sequence ID" value="NZ_CP048789.1"/>
</dbReference>
<geneLocation type="plasmid" evidence="8 9">
    <name>p1</name>
</geneLocation>
<feature type="compositionally biased region" description="Low complexity" evidence="6">
    <location>
        <begin position="1"/>
        <end position="12"/>
    </location>
</feature>
<keyword evidence="3" id="KW-0602">Photosynthesis</keyword>
<keyword evidence="7" id="KW-0472">Membrane</keyword>
<dbReference type="AlphaFoldDB" id="A0A858SX15"/>
<dbReference type="GO" id="GO:0030494">
    <property type="term" value="P:bacteriochlorophyll biosynthetic process"/>
    <property type="evidence" value="ECO:0007669"/>
    <property type="project" value="UniProtKB-KW"/>
</dbReference>
<dbReference type="InterPro" id="IPR008800">
    <property type="entry name" value="PufQ_cyt-su"/>
</dbReference>
<organism evidence="8 9">
    <name type="scientific">Roseobacter ponti</name>
    <dbReference type="NCBI Taxonomy" id="1891787"/>
    <lineage>
        <taxon>Bacteria</taxon>
        <taxon>Pseudomonadati</taxon>
        <taxon>Pseudomonadota</taxon>
        <taxon>Alphaproteobacteria</taxon>
        <taxon>Rhodobacterales</taxon>
        <taxon>Roseobacteraceae</taxon>
        <taxon>Roseobacter</taxon>
    </lineage>
</organism>
<keyword evidence="7" id="KW-1133">Transmembrane helix</keyword>
<proteinExistence type="inferred from homology"/>
<evidence type="ECO:0000256" key="7">
    <source>
        <dbReference type="SAM" id="Phobius"/>
    </source>
</evidence>
<feature type="transmembrane region" description="Helical" evidence="7">
    <location>
        <begin position="31"/>
        <end position="52"/>
    </location>
</feature>
<name>A0A858SX15_9RHOB</name>
<dbReference type="EMBL" id="CP048789">
    <property type="protein sequence ID" value="QJF53314.1"/>
    <property type="molecule type" value="Genomic_DNA"/>
</dbReference>
<evidence type="ECO:0000256" key="2">
    <source>
        <dbReference type="ARBA" id="ARBA00009920"/>
    </source>
</evidence>
<protein>
    <submittedName>
        <fullName evidence="8">Protein pufQ</fullName>
    </submittedName>
</protein>
<feature type="region of interest" description="Disordered" evidence="6">
    <location>
        <begin position="1"/>
        <end position="21"/>
    </location>
</feature>
<evidence type="ECO:0000313" key="8">
    <source>
        <dbReference type="EMBL" id="QJF53314.1"/>
    </source>
</evidence>
<keyword evidence="7" id="KW-0812">Transmembrane</keyword>
<comment type="function">
    <text evidence="1">Required for bacteriochlorophyll biosynthesis. Directly involved in the assembly of both the B875 and B800-850 pigment-protein complexes.</text>
</comment>
<gene>
    <name evidence="8" type="ORF">G3256_18680</name>
</gene>
<evidence type="ECO:0000313" key="9">
    <source>
        <dbReference type="Proteomes" id="UP000503308"/>
    </source>
</evidence>